<evidence type="ECO:0000313" key="2">
    <source>
        <dbReference type="Proteomes" id="UP000030706"/>
    </source>
</evidence>
<reference evidence="1 2" key="1">
    <citation type="journal article" date="2014" name="BMC Genomics">
        <title>Genome sequencing of four Aureobasidium pullulans varieties: biotechnological potential, stress tolerance, and description of new species.</title>
        <authorList>
            <person name="Gostin Ar C."/>
            <person name="Ohm R.A."/>
            <person name="Kogej T."/>
            <person name="Sonjak S."/>
            <person name="Turk M."/>
            <person name="Zajc J."/>
            <person name="Zalar P."/>
            <person name="Grube M."/>
            <person name="Sun H."/>
            <person name="Han J."/>
            <person name="Sharma A."/>
            <person name="Chiniquy J."/>
            <person name="Ngan C.Y."/>
            <person name="Lipzen A."/>
            <person name="Barry K."/>
            <person name="Grigoriev I.V."/>
            <person name="Gunde-Cimerman N."/>
        </authorList>
    </citation>
    <scope>NUCLEOTIDE SEQUENCE [LARGE SCALE GENOMIC DNA]</scope>
    <source>
        <strain evidence="1 2">EXF-150</strain>
    </source>
</reference>
<dbReference type="AlphaFoldDB" id="A0A074Y463"/>
<sequence>MSISSFGVNQSIICLATLIHVSQHACHSAIMIRLCGDPSASQTSFRIDDVAFSAASSDQRACISRDGRQFNIHGLPSPT</sequence>
<dbReference type="HOGENOM" id="CLU_2605634_0_0_1"/>
<protein>
    <submittedName>
        <fullName evidence="1">Uncharacterized protein</fullName>
    </submittedName>
</protein>
<dbReference type="GeneID" id="40752561"/>
<dbReference type="Proteomes" id="UP000030706">
    <property type="component" value="Unassembled WGS sequence"/>
</dbReference>
<dbReference type="RefSeq" id="XP_029757858.1">
    <property type="nucleotide sequence ID" value="XM_029910255.1"/>
</dbReference>
<dbReference type="EMBL" id="KL584990">
    <property type="protein sequence ID" value="KEQ81671.1"/>
    <property type="molecule type" value="Genomic_DNA"/>
</dbReference>
<name>A0A074Y463_AURPU</name>
<evidence type="ECO:0000313" key="1">
    <source>
        <dbReference type="EMBL" id="KEQ81671.1"/>
    </source>
</evidence>
<proteinExistence type="predicted"/>
<organism evidence="1 2">
    <name type="scientific">Aureobasidium pullulans EXF-150</name>
    <dbReference type="NCBI Taxonomy" id="1043002"/>
    <lineage>
        <taxon>Eukaryota</taxon>
        <taxon>Fungi</taxon>
        <taxon>Dikarya</taxon>
        <taxon>Ascomycota</taxon>
        <taxon>Pezizomycotina</taxon>
        <taxon>Dothideomycetes</taxon>
        <taxon>Dothideomycetidae</taxon>
        <taxon>Dothideales</taxon>
        <taxon>Saccotheciaceae</taxon>
        <taxon>Aureobasidium</taxon>
    </lineage>
</organism>
<gene>
    <name evidence="1" type="ORF">M438DRAFT_68894</name>
</gene>
<keyword evidence="2" id="KW-1185">Reference proteome</keyword>
<accession>A0A074Y463</accession>